<evidence type="ECO:0008006" key="3">
    <source>
        <dbReference type="Google" id="ProtNLM"/>
    </source>
</evidence>
<dbReference type="PANTHER" id="PTHR33560:SF1">
    <property type="entry name" value="PROTEIN FAM227A"/>
    <property type="match status" value="1"/>
</dbReference>
<dbReference type="Pfam" id="PF14922">
    <property type="entry name" value="FWWh"/>
    <property type="match status" value="1"/>
</dbReference>
<accession>A0A8C4MR08</accession>
<name>A0A8C4MR08_EQUAS</name>
<dbReference type="Ensembl" id="ENSEAST00005029929.1">
    <property type="protein sequence ID" value="ENSEASP00005027554.1"/>
    <property type="gene ID" value="ENSEASG00005018761.1"/>
</dbReference>
<dbReference type="AlphaFoldDB" id="A0A8C4MR08"/>
<sequence length="272" mass="31786">MDVINVNALPMVPLDEHLAVSPVTRNVMKNAMRKTLEDNPPCILLFALIPNAPISFWFLKAIERFELEKKALKEKSRSSPGDRGKKTPFSYSSFLLQKTADKNLLAELYQYLQFNDSRPNELPNGVDFCDLVGNVIRAERNPCSGKSFCSDRELENFFSSPSPRAIWLDSFWWLFHERYQPNKEVQNKLFDRISQHYAALLFHEPKSHYEEAILKSYNSWDYSELDPERFRREELMLHRRTLIKGKVPLRDVHPFALPHQPPSSWGREAPSY</sequence>
<dbReference type="OMA" id="DWDYSEL"/>
<evidence type="ECO:0000313" key="2">
    <source>
        <dbReference type="Ensembl" id="ENSEASP00005027554.1"/>
    </source>
</evidence>
<proteinExistence type="inferred from homology"/>
<comment type="similarity">
    <text evidence="1">Belongs to the FAM227 family.</text>
</comment>
<reference evidence="2" key="1">
    <citation type="submission" date="2023-03" db="UniProtKB">
        <authorList>
            <consortium name="Ensembl"/>
        </authorList>
    </citation>
    <scope>IDENTIFICATION</scope>
</reference>
<evidence type="ECO:0000256" key="1">
    <source>
        <dbReference type="ARBA" id="ARBA00008666"/>
    </source>
</evidence>
<protein>
    <recommendedName>
        <fullName evidence="3">Family with sequence similarity 227 member A</fullName>
    </recommendedName>
</protein>
<dbReference type="PANTHER" id="PTHR33560">
    <property type="entry name" value="PROTEIN FAM227B"/>
    <property type="match status" value="1"/>
</dbReference>
<dbReference type="InterPro" id="IPR029417">
    <property type="entry name" value="FAM227"/>
</dbReference>
<organism evidence="2">
    <name type="scientific">Equus asinus asinus</name>
    <dbReference type="NCBI Taxonomy" id="83772"/>
    <lineage>
        <taxon>Eukaryota</taxon>
        <taxon>Metazoa</taxon>
        <taxon>Chordata</taxon>
        <taxon>Craniata</taxon>
        <taxon>Vertebrata</taxon>
        <taxon>Euteleostomi</taxon>
        <taxon>Mammalia</taxon>
        <taxon>Eutheria</taxon>
        <taxon>Laurasiatheria</taxon>
        <taxon>Perissodactyla</taxon>
        <taxon>Equidae</taxon>
        <taxon>Equus</taxon>
    </lineage>
</organism>